<name>A0A4V4HB90_DENBC</name>
<dbReference type="AlphaFoldDB" id="A0A4V4HB90"/>
<sequence length="157" mass="17624">MPKALIGNPSRLTQGSIWREMSSDKGCPTQRILEASTDPLKATDLLSSMDQYPLAEKVLLDGLSDTNVQAALRRLQMKEIADFRNERNKQRSRMIIEKSRLIFGVCDPFKVLKEGEVYLRIKALASPVLQVAKARLTDLNPPDVQLHPRAVFVGHLS</sequence>
<accession>A0A4V4HB90</accession>
<organism evidence="3 4">
    <name type="scientific">Dendrothele bispora (strain CBS 962.96)</name>
    <dbReference type="NCBI Taxonomy" id="1314807"/>
    <lineage>
        <taxon>Eukaryota</taxon>
        <taxon>Fungi</taxon>
        <taxon>Dikarya</taxon>
        <taxon>Basidiomycota</taxon>
        <taxon>Agaricomycotina</taxon>
        <taxon>Agaricomycetes</taxon>
        <taxon>Agaricomycetidae</taxon>
        <taxon>Agaricales</taxon>
        <taxon>Agaricales incertae sedis</taxon>
        <taxon>Dendrothele</taxon>
    </lineage>
</organism>
<dbReference type="EC" id="2.7.7.48" evidence="1"/>
<dbReference type="GO" id="GO:0003968">
    <property type="term" value="F:RNA-directed RNA polymerase activity"/>
    <property type="evidence" value="ECO:0007669"/>
    <property type="project" value="UniProtKB-KW"/>
</dbReference>
<protein>
    <recommendedName>
        <fullName evidence="1">RNA-dependent RNA polymerase</fullName>
        <ecNumber evidence="1">2.7.7.48</ecNumber>
    </recommendedName>
</protein>
<evidence type="ECO:0000313" key="3">
    <source>
        <dbReference type="EMBL" id="THU78485.1"/>
    </source>
</evidence>
<reference evidence="3 4" key="1">
    <citation type="journal article" date="2019" name="Nat. Ecol. Evol.">
        <title>Megaphylogeny resolves global patterns of mushroom evolution.</title>
        <authorList>
            <person name="Varga T."/>
            <person name="Krizsan K."/>
            <person name="Foldi C."/>
            <person name="Dima B."/>
            <person name="Sanchez-Garcia M."/>
            <person name="Sanchez-Ramirez S."/>
            <person name="Szollosi G.J."/>
            <person name="Szarkandi J.G."/>
            <person name="Papp V."/>
            <person name="Albert L."/>
            <person name="Andreopoulos W."/>
            <person name="Angelini C."/>
            <person name="Antonin V."/>
            <person name="Barry K.W."/>
            <person name="Bougher N.L."/>
            <person name="Buchanan P."/>
            <person name="Buyck B."/>
            <person name="Bense V."/>
            <person name="Catcheside P."/>
            <person name="Chovatia M."/>
            <person name="Cooper J."/>
            <person name="Damon W."/>
            <person name="Desjardin D."/>
            <person name="Finy P."/>
            <person name="Geml J."/>
            <person name="Haridas S."/>
            <person name="Hughes K."/>
            <person name="Justo A."/>
            <person name="Karasinski D."/>
            <person name="Kautmanova I."/>
            <person name="Kiss B."/>
            <person name="Kocsube S."/>
            <person name="Kotiranta H."/>
            <person name="LaButti K.M."/>
            <person name="Lechner B.E."/>
            <person name="Liimatainen K."/>
            <person name="Lipzen A."/>
            <person name="Lukacs Z."/>
            <person name="Mihaltcheva S."/>
            <person name="Morgado L.N."/>
            <person name="Niskanen T."/>
            <person name="Noordeloos M.E."/>
            <person name="Ohm R.A."/>
            <person name="Ortiz-Santana B."/>
            <person name="Ovrebo C."/>
            <person name="Racz N."/>
            <person name="Riley R."/>
            <person name="Savchenko A."/>
            <person name="Shiryaev A."/>
            <person name="Soop K."/>
            <person name="Spirin V."/>
            <person name="Szebenyi C."/>
            <person name="Tomsovsky M."/>
            <person name="Tulloss R.E."/>
            <person name="Uehling J."/>
            <person name="Grigoriev I.V."/>
            <person name="Vagvolgyi C."/>
            <person name="Papp T."/>
            <person name="Martin F.M."/>
            <person name="Miettinen O."/>
            <person name="Hibbett D.S."/>
            <person name="Nagy L.G."/>
        </authorList>
    </citation>
    <scope>NUCLEOTIDE SEQUENCE [LARGE SCALE GENOMIC DNA]</scope>
    <source>
        <strain evidence="3 4">CBS 962.96</strain>
    </source>
</reference>
<gene>
    <name evidence="3" type="ORF">K435DRAFT_876581</name>
</gene>
<comment type="similarity">
    <text evidence="1">Belongs to the RdRP family.</text>
</comment>
<dbReference type="InterPro" id="IPR057596">
    <property type="entry name" value="RDRP_core"/>
</dbReference>
<keyword evidence="1" id="KW-0696">RNA-directed RNA polymerase</keyword>
<keyword evidence="4" id="KW-1185">Reference proteome</keyword>
<evidence type="ECO:0000259" key="2">
    <source>
        <dbReference type="Pfam" id="PF05183"/>
    </source>
</evidence>
<keyword evidence="1" id="KW-0808">Transferase</keyword>
<dbReference type="Pfam" id="PF05183">
    <property type="entry name" value="RdRP"/>
    <property type="match status" value="1"/>
</dbReference>
<feature type="domain" description="RDRP core" evidence="2">
    <location>
        <begin position="37"/>
        <end position="123"/>
    </location>
</feature>
<evidence type="ECO:0000313" key="4">
    <source>
        <dbReference type="Proteomes" id="UP000297245"/>
    </source>
</evidence>
<dbReference type="Proteomes" id="UP000297245">
    <property type="component" value="Unassembled WGS sequence"/>
</dbReference>
<dbReference type="OrthoDB" id="6513042at2759"/>
<dbReference type="GO" id="GO:0003723">
    <property type="term" value="F:RNA binding"/>
    <property type="evidence" value="ECO:0007669"/>
    <property type="project" value="UniProtKB-KW"/>
</dbReference>
<comment type="catalytic activity">
    <reaction evidence="1">
        <text>RNA(n) + a ribonucleoside 5'-triphosphate = RNA(n+1) + diphosphate</text>
        <dbReference type="Rhea" id="RHEA:21248"/>
        <dbReference type="Rhea" id="RHEA-COMP:14527"/>
        <dbReference type="Rhea" id="RHEA-COMP:17342"/>
        <dbReference type="ChEBI" id="CHEBI:33019"/>
        <dbReference type="ChEBI" id="CHEBI:61557"/>
        <dbReference type="ChEBI" id="CHEBI:140395"/>
        <dbReference type="EC" id="2.7.7.48"/>
    </reaction>
</comment>
<keyword evidence="1" id="KW-0548">Nucleotidyltransferase</keyword>
<evidence type="ECO:0000256" key="1">
    <source>
        <dbReference type="RuleBase" id="RU363098"/>
    </source>
</evidence>
<keyword evidence="1" id="KW-0694">RNA-binding</keyword>
<dbReference type="EMBL" id="ML180183">
    <property type="protein sequence ID" value="THU78485.1"/>
    <property type="molecule type" value="Genomic_DNA"/>
</dbReference>
<proteinExistence type="inferred from homology"/>